<dbReference type="GO" id="GO:0032993">
    <property type="term" value="C:protein-DNA complex"/>
    <property type="evidence" value="ECO:0007669"/>
    <property type="project" value="TreeGrafter"/>
</dbReference>
<comment type="caution">
    <text evidence="6">Lacks conserved residue(s) required for the propagation of feature annotation.</text>
</comment>
<organism evidence="9">
    <name type="scientific">Leptolyngbya sp. NK1-12</name>
    <dbReference type="NCBI Taxonomy" id="2547451"/>
    <lineage>
        <taxon>Bacteria</taxon>
        <taxon>Bacillati</taxon>
        <taxon>Cyanobacteriota</taxon>
        <taxon>Cyanophyceae</taxon>
        <taxon>Leptolyngbyales</taxon>
        <taxon>Leptolyngbyaceae</taxon>
        <taxon>Leptolyngbya group</taxon>
        <taxon>Leptolyngbya</taxon>
    </lineage>
</organism>
<dbReference type="Pfam" id="PF00072">
    <property type="entry name" value="Response_reg"/>
    <property type="match status" value="1"/>
</dbReference>
<dbReference type="InterPro" id="IPR011006">
    <property type="entry name" value="CheY-like_superfamily"/>
</dbReference>
<evidence type="ECO:0000256" key="7">
    <source>
        <dbReference type="SAM" id="MobiDB-lite"/>
    </source>
</evidence>
<accession>A0AA96WK31</accession>
<evidence type="ECO:0000256" key="2">
    <source>
        <dbReference type="ARBA" id="ARBA00023012"/>
    </source>
</evidence>
<keyword evidence="2" id="KW-0902">Two-component regulatory system</keyword>
<evidence type="ECO:0000256" key="5">
    <source>
        <dbReference type="ARBA" id="ARBA00023163"/>
    </source>
</evidence>
<keyword evidence="5" id="KW-0804">Transcription</keyword>
<dbReference type="EMBL" id="CP053586">
    <property type="protein sequence ID" value="WNZ26614.1"/>
    <property type="molecule type" value="Genomic_DNA"/>
</dbReference>
<feature type="region of interest" description="Disordered" evidence="7">
    <location>
        <begin position="69"/>
        <end position="97"/>
    </location>
</feature>
<dbReference type="GO" id="GO:0006355">
    <property type="term" value="P:regulation of DNA-templated transcription"/>
    <property type="evidence" value="ECO:0007669"/>
    <property type="project" value="TreeGrafter"/>
</dbReference>
<dbReference type="Gene3D" id="3.40.50.2300">
    <property type="match status" value="1"/>
</dbReference>
<evidence type="ECO:0000256" key="3">
    <source>
        <dbReference type="ARBA" id="ARBA00023015"/>
    </source>
</evidence>
<dbReference type="GO" id="GO:0005829">
    <property type="term" value="C:cytosol"/>
    <property type="evidence" value="ECO:0007669"/>
    <property type="project" value="TreeGrafter"/>
</dbReference>
<evidence type="ECO:0000256" key="1">
    <source>
        <dbReference type="ARBA" id="ARBA00022553"/>
    </source>
</evidence>
<dbReference type="PROSITE" id="PS50110">
    <property type="entry name" value="RESPONSE_REGULATORY"/>
    <property type="match status" value="1"/>
</dbReference>
<protein>
    <submittedName>
        <fullName evidence="9">Response regulator</fullName>
    </submittedName>
</protein>
<keyword evidence="1" id="KW-0597">Phosphoprotein</keyword>
<dbReference type="InterPro" id="IPR001789">
    <property type="entry name" value="Sig_transdc_resp-reg_receiver"/>
</dbReference>
<sequence>MCQLYNGLELCQTVRCDGEWHWLPIIFLTARTDRQTRRQVFSVGADDLILKPIEPIELPNRILNRLQRVQPGHSQTYSPSHSQSSSDATTSSASYQA</sequence>
<name>A0AA96WK31_9CYAN</name>
<dbReference type="AlphaFoldDB" id="A0AA96WK31"/>
<reference evidence="9" key="1">
    <citation type="submission" date="2020-05" db="EMBL/GenBank/DDBJ databases">
        <authorList>
            <person name="Zhu T."/>
            <person name="Keshari N."/>
            <person name="Lu X."/>
        </authorList>
    </citation>
    <scope>NUCLEOTIDE SEQUENCE</scope>
    <source>
        <strain evidence="9">NK1-12</strain>
    </source>
</reference>
<dbReference type="PANTHER" id="PTHR48111">
    <property type="entry name" value="REGULATOR OF RPOS"/>
    <property type="match status" value="1"/>
</dbReference>
<dbReference type="PANTHER" id="PTHR48111:SF1">
    <property type="entry name" value="TWO-COMPONENT RESPONSE REGULATOR ORR33"/>
    <property type="match status" value="1"/>
</dbReference>
<evidence type="ECO:0000256" key="4">
    <source>
        <dbReference type="ARBA" id="ARBA00023125"/>
    </source>
</evidence>
<keyword evidence="4" id="KW-0238">DNA-binding</keyword>
<dbReference type="GO" id="GO:0000156">
    <property type="term" value="F:phosphorelay response regulator activity"/>
    <property type="evidence" value="ECO:0007669"/>
    <property type="project" value="TreeGrafter"/>
</dbReference>
<dbReference type="GO" id="GO:0000976">
    <property type="term" value="F:transcription cis-regulatory region binding"/>
    <property type="evidence" value="ECO:0007669"/>
    <property type="project" value="TreeGrafter"/>
</dbReference>
<feature type="domain" description="Response regulatory" evidence="8">
    <location>
        <begin position="1"/>
        <end position="66"/>
    </location>
</feature>
<dbReference type="SUPFAM" id="SSF52172">
    <property type="entry name" value="CheY-like"/>
    <property type="match status" value="1"/>
</dbReference>
<evidence type="ECO:0000259" key="8">
    <source>
        <dbReference type="PROSITE" id="PS50110"/>
    </source>
</evidence>
<dbReference type="RefSeq" id="WP_420717394.1">
    <property type="nucleotide sequence ID" value="NZ_CP053586.1"/>
</dbReference>
<feature type="compositionally biased region" description="Low complexity" evidence="7">
    <location>
        <begin position="73"/>
        <end position="97"/>
    </location>
</feature>
<gene>
    <name evidence="9" type="ORF">HJG54_15185</name>
</gene>
<keyword evidence="3" id="KW-0805">Transcription regulation</keyword>
<evidence type="ECO:0000313" key="9">
    <source>
        <dbReference type="EMBL" id="WNZ26614.1"/>
    </source>
</evidence>
<evidence type="ECO:0000256" key="6">
    <source>
        <dbReference type="PROSITE-ProRule" id="PRU00169"/>
    </source>
</evidence>
<dbReference type="InterPro" id="IPR039420">
    <property type="entry name" value="WalR-like"/>
</dbReference>
<proteinExistence type="predicted"/>